<keyword evidence="1" id="KW-1133">Transmembrane helix</keyword>
<feature type="transmembrane region" description="Helical" evidence="1">
    <location>
        <begin position="9"/>
        <end position="29"/>
    </location>
</feature>
<proteinExistence type="predicted"/>
<name>A0A8J7F9L0_9CYAN</name>
<evidence type="ECO:0000256" key="1">
    <source>
        <dbReference type="SAM" id="Phobius"/>
    </source>
</evidence>
<keyword evidence="1" id="KW-0472">Membrane</keyword>
<dbReference type="Proteomes" id="UP000620559">
    <property type="component" value="Unassembled WGS sequence"/>
</dbReference>
<comment type="caution">
    <text evidence="2">The sequence shown here is derived from an EMBL/GenBank/DDBJ whole genome shotgun (WGS) entry which is preliminary data.</text>
</comment>
<evidence type="ECO:0000313" key="2">
    <source>
        <dbReference type="EMBL" id="MBE9214629.1"/>
    </source>
</evidence>
<reference evidence="2" key="1">
    <citation type="submission" date="2020-10" db="EMBL/GenBank/DDBJ databases">
        <authorList>
            <person name="Castelo-Branco R."/>
            <person name="Eusebio N."/>
            <person name="Adriana R."/>
            <person name="Vieira A."/>
            <person name="Brugerolle De Fraissinette N."/>
            <person name="Rezende De Castro R."/>
            <person name="Schneider M.P."/>
            <person name="Vasconcelos V."/>
            <person name="Leao P.N."/>
        </authorList>
    </citation>
    <scope>NUCLEOTIDE SEQUENCE</scope>
    <source>
        <strain evidence="2">LEGE 06105</strain>
    </source>
</reference>
<accession>A0A8J7F9L0</accession>
<keyword evidence="1" id="KW-0812">Transmembrane</keyword>
<gene>
    <name evidence="2" type="ORF">IQ247_18480</name>
</gene>
<keyword evidence="3" id="KW-1185">Reference proteome</keyword>
<dbReference type="RefSeq" id="WP_193922576.1">
    <property type="nucleotide sequence ID" value="NZ_JADEWL010000066.1"/>
</dbReference>
<protein>
    <submittedName>
        <fullName evidence="2">DUF3352 domain-containing protein</fullName>
    </submittedName>
</protein>
<dbReference type="EMBL" id="JADEWL010000066">
    <property type="protein sequence ID" value="MBE9214629.1"/>
    <property type="molecule type" value="Genomic_DNA"/>
</dbReference>
<dbReference type="Pfam" id="PF11832">
    <property type="entry name" value="DUF3352"/>
    <property type="match status" value="1"/>
</dbReference>
<dbReference type="AlphaFoldDB" id="A0A8J7F9L0"/>
<organism evidence="2 3">
    <name type="scientific">Plectonema cf. radiosum LEGE 06105</name>
    <dbReference type="NCBI Taxonomy" id="945769"/>
    <lineage>
        <taxon>Bacteria</taxon>
        <taxon>Bacillati</taxon>
        <taxon>Cyanobacteriota</taxon>
        <taxon>Cyanophyceae</taxon>
        <taxon>Oscillatoriophycideae</taxon>
        <taxon>Oscillatoriales</taxon>
        <taxon>Microcoleaceae</taxon>
        <taxon>Plectonema</taxon>
    </lineage>
</organism>
<evidence type="ECO:0000313" key="3">
    <source>
        <dbReference type="Proteomes" id="UP000620559"/>
    </source>
</evidence>
<sequence length="545" mass="58840">MSKLKPKFLIPVIGAAIILVGGIATYLYLKSGPSGGIADATASAKLVPDDAMMATYIATDSTVWSKLEQFGTPEAQKIIASGLKSFNDNLSSDNSISYDKDLKPWVSGVMIAVLPPQKVQPAQDSPSAGEANILMVVGIKDKVQALNFANKLKQQKDVKSTEIDYKGQKIQETKSTTNSTYSTILNDHVLFSASQNAVQQAIDTSKGEPSFLSKSGAFQVMGNNLNLENTLAQIYVPDYPGMVKNLIANNQQTRLPPQTLEQLKQVKSVVAGIGVDDSGLRMKANANLNSQLVKYHYEKTNGRVLSQFPQNTIALISGGGINKWWTAFVEQAKDAPELNVMLQQARGQLQSVDLDLDKDIFGWMDGEFGIAAIPLEEGLLKQVGFGGAFLFHTGDRKTAEATLSKLDNLAKAQSIQLSQKDINGKKITEWQIPGQGALLAHGWLDEKTALLTLGGPIAEILSDKSFQPLNSGETFQGITATLPKENGGYLYIDMEKALPVVNRFSPPTPEATAILNSIRGIGVTATSPNKSLTQMEMLLALKPKE</sequence>
<dbReference type="InterPro" id="IPR021787">
    <property type="entry name" value="DUF3352"/>
</dbReference>